<dbReference type="OrthoDB" id="456414at2759"/>
<sequence>MEEWGFCAGDEVELRGLSKLELNGQRGTVLPLEFPEQAQQLGRLAVMLHSGKRLSLKVGNLHKVKLEAASGGDLGEEWSASLRHGTSRPLRAPVAPGRELVVMTLNMQYLANFPQDPTVARPP</sequence>
<dbReference type="AlphaFoldDB" id="A0A812IZT2"/>
<dbReference type="EMBL" id="CAJNIZ010001237">
    <property type="protein sequence ID" value="CAE7186151.1"/>
    <property type="molecule type" value="Genomic_DNA"/>
</dbReference>
<name>A0A812IZT2_SYMPI</name>
<accession>A0A812IZT2</accession>
<gene>
    <name evidence="1" type="primary">HIR3</name>
    <name evidence="1" type="ORF">SPIL2461_LOCUS1275</name>
</gene>
<comment type="caution">
    <text evidence="1">The sequence shown here is derived from an EMBL/GenBank/DDBJ whole genome shotgun (WGS) entry which is preliminary data.</text>
</comment>
<dbReference type="Proteomes" id="UP000649617">
    <property type="component" value="Unassembled WGS sequence"/>
</dbReference>
<reference evidence="1" key="1">
    <citation type="submission" date="2021-02" db="EMBL/GenBank/DDBJ databases">
        <authorList>
            <person name="Dougan E. K."/>
            <person name="Rhodes N."/>
            <person name="Thang M."/>
            <person name="Chan C."/>
        </authorList>
    </citation>
    <scope>NUCLEOTIDE SEQUENCE</scope>
</reference>
<organism evidence="1 2">
    <name type="scientific">Symbiodinium pilosum</name>
    <name type="common">Dinoflagellate</name>
    <dbReference type="NCBI Taxonomy" id="2952"/>
    <lineage>
        <taxon>Eukaryota</taxon>
        <taxon>Sar</taxon>
        <taxon>Alveolata</taxon>
        <taxon>Dinophyceae</taxon>
        <taxon>Suessiales</taxon>
        <taxon>Symbiodiniaceae</taxon>
        <taxon>Symbiodinium</taxon>
    </lineage>
</organism>
<evidence type="ECO:0000313" key="1">
    <source>
        <dbReference type="EMBL" id="CAE7186151.1"/>
    </source>
</evidence>
<protein>
    <submittedName>
        <fullName evidence="1">HIR3 protein</fullName>
    </submittedName>
</protein>
<evidence type="ECO:0000313" key="2">
    <source>
        <dbReference type="Proteomes" id="UP000649617"/>
    </source>
</evidence>
<proteinExistence type="predicted"/>
<keyword evidence="2" id="KW-1185">Reference proteome</keyword>